<dbReference type="InterPro" id="IPR021214">
    <property type="entry name" value="DUF2568"/>
</dbReference>
<evidence type="ECO:0000313" key="2">
    <source>
        <dbReference type="EMBL" id="RKP47966.1"/>
    </source>
</evidence>
<dbReference type="RefSeq" id="WP_120979256.1">
    <property type="nucleotide sequence ID" value="NZ_RBZM01000010.1"/>
</dbReference>
<dbReference type="OrthoDB" id="4557830at2"/>
<evidence type="ECO:0000256" key="1">
    <source>
        <dbReference type="SAM" id="Phobius"/>
    </source>
</evidence>
<keyword evidence="1" id="KW-1133">Transmembrane helix</keyword>
<feature type="transmembrane region" description="Helical" evidence="1">
    <location>
        <begin position="7"/>
        <end position="29"/>
    </location>
</feature>
<dbReference type="Pfam" id="PF10823">
    <property type="entry name" value="DUF2568"/>
    <property type="match status" value="1"/>
</dbReference>
<protein>
    <submittedName>
        <fullName evidence="2">DUF2568 domain-containing protein</fullName>
    </submittedName>
</protein>
<organism evidence="2 3">
    <name type="scientific">Cohnella endophytica</name>
    <dbReference type="NCBI Taxonomy" id="2419778"/>
    <lineage>
        <taxon>Bacteria</taxon>
        <taxon>Bacillati</taxon>
        <taxon>Bacillota</taxon>
        <taxon>Bacilli</taxon>
        <taxon>Bacillales</taxon>
        <taxon>Paenibacillaceae</taxon>
        <taxon>Cohnella</taxon>
    </lineage>
</organism>
<comment type="caution">
    <text evidence="2">The sequence shown here is derived from an EMBL/GenBank/DDBJ whole genome shotgun (WGS) entry which is preliminary data.</text>
</comment>
<evidence type="ECO:0000313" key="3">
    <source>
        <dbReference type="Proteomes" id="UP000282076"/>
    </source>
</evidence>
<keyword evidence="3" id="KW-1185">Reference proteome</keyword>
<dbReference type="EMBL" id="RBZM01000010">
    <property type="protein sequence ID" value="RKP47966.1"/>
    <property type="molecule type" value="Genomic_DNA"/>
</dbReference>
<gene>
    <name evidence="2" type="ORF">D7Z26_22425</name>
</gene>
<reference evidence="2 3" key="1">
    <citation type="submission" date="2018-10" db="EMBL/GenBank/DDBJ databases">
        <title>Cohnella sp. M2MS4P-1, whole genome shotgun sequence.</title>
        <authorList>
            <person name="Tuo L."/>
        </authorList>
    </citation>
    <scope>NUCLEOTIDE SEQUENCE [LARGE SCALE GENOMIC DNA]</scope>
    <source>
        <strain evidence="2 3">M2MS4P-1</strain>
    </source>
</reference>
<name>A0A494XH75_9BACL</name>
<keyword evidence="1" id="KW-0812">Transmembrane</keyword>
<keyword evidence="1" id="KW-0472">Membrane</keyword>
<feature type="transmembrane region" description="Helical" evidence="1">
    <location>
        <begin position="90"/>
        <end position="113"/>
    </location>
</feature>
<dbReference type="Proteomes" id="UP000282076">
    <property type="component" value="Unassembled WGS sequence"/>
</dbReference>
<feature type="transmembrane region" description="Helical" evidence="1">
    <location>
        <begin position="66"/>
        <end position="84"/>
    </location>
</feature>
<accession>A0A494XH75</accession>
<proteinExistence type="predicted"/>
<feature type="transmembrane region" description="Helical" evidence="1">
    <location>
        <begin position="35"/>
        <end position="54"/>
    </location>
</feature>
<dbReference type="AlphaFoldDB" id="A0A494XH75"/>
<sequence>MKSTTTLTVIVLTYMFMLELASLAAFGVWGFRMNVFAGIGIPLVILVLWSMFLAPKASIPVLSYPIRTVLKLVVFLLASAALFASGYHTLAGFLAVTSVADIALIASLNIHVWNPTEGARNPS</sequence>